<dbReference type="Proteomes" id="UP001372834">
    <property type="component" value="Unassembled WGS sequence"/>
</dbReference>
<organism evidence="2 3">
    <name type="scientific">Polyplax serrata</name>
    <name type="common">Common mouse louse</name>
    <dbReference type="NCBI Taxonomy" id="468196"/>
    <lineage>
        <taxon>Eukaryota</taxon>
        <taxon>Metazoa</taxon>
        <taxon>Ecdysozoa</taxon>
        <taxon>Arthropoda</taxon>
        <taxon>Hexapoda</taxon>
        <taxon>Insecta</taxon>
        <taxon>Pterygota</taxon>
        <taxon>Neoptera</taxon>
        <taxon>Paraneoptera</taxon>
        <taxon>Psocodea</taxon>
        <taxon>Troctomorpha</taxon>
        <taxon>Phthiraptera</taxon>
        <taxon>Anoplura</taxon>
        <taxon>Polyplacidae</taxon>
        <taxon>Polyplax</taxon>
    </lineage>
</organism>
<dbReference type="AlphaFoldDB" id="A0AAN8SD53"/>
<gene>
    <name evidence="2" type="ORF">RUM43_005224</name>
</gene>
<evidence type="ECO:0000313" key="3">
    <source>
        <dbReference type="Proteomes" id="UP001372834"/>
    </source>
</evidence>
<feature type="region of interest" description="Disordered" evidence="1">
    <location>
        <begin position="1"/>
        <end position="37"/>
    </location>
</feature>
<evidence type="ECO:0000256" key="1">
    <source>
        <dbReference type="SAM" id="MobiDB-lite"/>
    </source>
</evidence>
<sequence length="142" mass="16056">MFQANLGRGLALGGKRQSPSAPGRPGESLGARPQVKQKVKPFTKESLERLENKTVQLVRDYGFQPRRKLSVEDGSVLPNKFEPFPSKLYGRPLEEIDNFIYDEIYQFATKINENQRELSRIHNYVDSPSHVPDTGHVATSDT</sequence>
<dbReference type="EMBL" id="JAWJWE010000002">
    <property type="protein sequence ID" value="KAK6643714.1"/>
    <property type="molecule type" value="Genomic_DNA"/>
</dbReference>
<evidence type="ECO:0000313" key="2">
    <source>
        <dbReference type="EMBL" id="KAK6643714.1"/>
    </source>
</evidence>
<accession>A0AAN8SD53</accession>
<protein>
    <submittedName>
        <fullName evidence="2">Uncharacterized protein</fullName>
    </submittedName>
</protein>
<proteinExistence type="predicted"/>
<comment type="caution">
    <text evidence="2">The sequence shown here is derived from an EMBL/GenBank/DDBJ whole genome shotgun (WGS) entry which is preliminary data.</text>
</comment>
<name>A0AAN8SD53_POLSC</name>
<reference evidence="2 3" key="1">
    <citation type="submission" date="2023-10" db="EMBL/GenBank/DDBJ databases">
        <title>Genomes of two closely related lineages of the louse Polyplax serrata with different host specificities.</title>
        <authorList>
            <person name="Martinu J."/>
            <person name="Tarabai H."/>
            <person name="Stefka J."/>
            <person name="Hypsa V."/>
        </authorList>
    </citation>
    <scope>NUCLEOTIDE SEQUENCE [LARGE SCALE GENOMIC DNA]</scope>
    <source>
        <strain evidence="2">HR10_N</strain>
    </source>
</reference>